<sequence>MRNLLQLATLAAVLLIVATDVARARPNETFTLQDQDKLLVEAPGCHAFCGIQTPQRRECAVREPDCSVVCEPIPECKPDGIRPMRVCAVVRDRR</sequence>
<protein>
    <submittedName>
        <fullName evidence="2">Uncharacterized protein</fullName>
    </submittedName>
</protein>
<reference evidence="3" key="1">
    <citation type="journal article" date="2022" name="Int. J. Syst. Evol. Microbiol.">
        <title>Anaeromyxobacter oryzae sp. nov., Anaeromyxobacter diazotrophicus sp. nov. and Anaeromyxobacter paludicola sp. nov., isolated from paddy soils.</title>
        <authorList>
            <person name="Itoh H."/>
            <person name="Xu Z."/>
            <person name="Mise K."/>
            <person name="Masuda Y."/>
            <person name="Ushijima N."/>
            <person name="Hayakawa C."/>
            <person name="Shiratori Y."/>
            <person name="Senoo K."/>
        </authorList>
    </citation>
    <scope>NUCLEOTIDE SEQUENCE [LARGE SCALE GENOMIC DNA]</scope>
    <source>
        <strain evidence="3">Red630</strain>
    </source>
</reference>
<dbReference type="RefSeq" id="WP_248341103.1">
    <property type="nucleotide sequence ID" value="NZ_AP025592.1"/>
</dbReference>
<gene>
    <name evidence="2" type="ORF">AMPC_23700</name>
</gene>
<evidence type="ECO:0000313" key="3">
    <source>
        <dbReference type="Proteomes" id="UP001162734"/>
    </source>
</evidence>
<name>A0ABN6N7T6_9BACT</name>
<keyword evidence="1" id="KW-0732">Signal</keyword>
<dbReference type="Proteomes" id="UP001162734">
    <property type="component" value="Chromosome"/>
</dbReference>
<evidence type="ECO:0000256" key="1">
    <source>
        <dbReference type="SAM" id="SignalP"/>
    </source>
</evidence>
<evidence type="ECO:0000313" key="2">
    <source>
        <dbReference type="EMBL" id="BDG09257.1"/>
    </source>
</evidence>
<organism evidence="2 3">
    <name type="scientific">Anaeromyxobacter paludicola</name>
    <dbReference type="NCBI Taxonomy" id="2918171"/>
    <lineage>
        <taxon>Bacteria</taxon>
        <taxon>Pseudomonadati</taxon>
        <taxon>Myxococcota</taxon>
        <taxon>Myxococcia</taxon>
        <taxon>Myxococcales</taxon>
        <taxon>Cystobacterineae</taxon>
        <taxon>Anaeromyxobacteraceae</taxon>
        <taxon>Anaeromyxobacter</taxon>
    </lineage>
</organism>
<feature type="signal peptide" evidence="1">
    <location>
        <begin position="1"/>
        <end position="24"/>
    </location>
</feature>
<feature type="chain" id="PRO_5045749142" evidence="1">
    <location>
        <begin position="25"/>
        <end position="94"/>
    </location>
</feature>
<dbReference type="EMBL" id="AP025592">
    <property type="protein sequence ID" value="BDG09257.1"/>
    <property type="molecule type" value="Genomic_DNA"/>
</dbReference>
<keyword evidence="3" id="KW-1185">Reference proteome</keyword>
<accession>A0ABN6N7T6</accession>
<proteinExistence type="predicted"/>